<name>A0A840LBT5_9BURK</name>
<evidence type="ECO:0000313" key="2">
    <source>
        <dbReference type="Proteomes" id="UP000562027"/>
    </source>
</evidence>
<reference evidence="1 2" key="1">
    <citation type="submission" date="2020-08" db="EMBL/GenBank/DDBJ databases">
        <title>Functional genomics of gut bacteria from endangered species of beetles.</title>
        <authorList>
            <person name="Carlos-Shanley C."/>
        </authorList>
    </citation>
    <scope>NUCLEOTIDE SEQUENCE [LARGE SCALE GENOMIC DNA]</scope>
    <source>
        <strain evidence="1 2">S00239</strain>
    </source>
</reference>
<comment type="caution">
    <text evidence="1">The sequence shown here is derived from an EMBL/GenBank/DDBJ whole genome shotgun (WGS) entry which is preliminary data.</text>
</comment>
<evidence type="ECO:0000313" key="1">
    <source>
        <dbReference type="EMBL" id="MBB4846074.1"/>
    </source>
</evidence>
<protein>
    <submittedName>
        <fullName evidence="1">Uncharacterized protein</fullName>
    </submittedName>
</protein>
<keyword evidence="2" id="KW-1185">Reference proteome</keyword>
<dbReference type="Proteomes" id="UP000562027">
    <property type="component" value="Unassembled WGS sequence"/>
</dbReference>
<gene>
    <name evidence="1" type="ORF">HNP55_004628</name>
</gene>
<organism evidence="1 2">
    <name type="scientific">Roseateles oligotrophus</name>
    <dbReference type="NCBI Taxonomy" id="1769250"/>
    <lineage>
        <taxon>Bacteria</taxon>
        <taxon>Pseudomonadati</taxon>
        <taxon>Pseudomonadota</taxon>
        <taxon>Betaproteobacteria</taxon>
        <taxon>Burkholderiales</taxon>
        <taxon>Sphaerotilaceae</taxon>
        <taxon>Roseateles</taxon>
    </lineage>
</organism>
<proteinExistence type="predicted"/>
<accession>A0A840LBT5</accession>
<dbReference type="AlphaFoldDB" id="A0A840LBT5"/>
<dbReference type="EMBL" id="JACHLP010000014">
    <property type="protein sequence ID" value="MBB4846074.1"/>
    <property type="molecule type" value="Genomic_DNA"/>
</dbReference>
<sequence length="37" mass="4055">MTIAPGLRHAIQRTSALTPQVGIQQPRLDQGRMSVLL</sequence>